<sequence length="253" mass="27591">MTTLVADQRWRVRSAPEGAVLSAGADLSYLLPELTAAEAALLADFFEPSPGGTTRKIDPRRVPDAVRQVLPQLRTLGALRPADLPTGPRLRTGLRWAGVELPEFPSTVDEDPDLVVVVRTTGTWRQVARIADELTVPHLLLDLSYHHRASIGPLVVPGASACLACLAVRVGWRWGDEQPPARPRATEDLTFPAALVRHAVRRIGEGSLALLERIVSYDLDELTSTAEQVLPSANCPVCPHQPVGRTRLPWEKP</sequence>
<dbReference type="NCBIfam" id="TIGR03882">
    <property type="entry name" value="cyclo_dehyd_2"/>
    <property type="match status" value="1"/>
</dbReference>
<keyword evidence="2" id="KW-1185">Reference proteome</keyword>
<dbReference type="RefSeq" id="WP_025360368.1">
    <property type="nucleotide sequence ID" value="NZ_BAAABQ010000059.1"/>
</dbReference>
<reference evidence="1 2" key="1">
    <citation type="submission" date="2020-08" db="EMBL/GenBank/DDBJ databases">
        <title>Genomic Encyclopedia of Archaeal and Bacterial Type Strains, Phase II (KMG-II): from individual species to whole genera.</title>
        <authorList>
            <person name="Goeker M."/>
        </authorList>
    </citation>
    <scope>NUCLEOTIDE SEQUENCE [LARGE SCALE GENOMIC DNA]</scope>
    <source>
        <strain evidence="1 2">DSM 43850</strain>
    </source>
</reference>
<organism evidence="1 2">
    <name type="scientific">Kutzneria viridogrisea</name>
    <dbReference type="NCBI Taxonomy" id="47990"/>
    <lineage>
        <taxon>Bacteria</taxon>
        <taxon>Bacillati</taxon>
        <taxon>Actinomycetota</taxon>
        <taxon>Actinomycetes</taxon>
        <taxon>Pseudonocardiales</taxon>
        <taxon>Pseudonocardiaceae</taxon>
        <taxon>Kutzneria</taxon>
    </lineage>
</organism>
<dbReference type="EMBL" id="JACJID010000002">
    <property type="protein sequence ID" value="MBA8925702.1"/>
    <property type="molecule type" value="Genomic_DNA"/>
</dbReference>
<comment type="caution">
    <text evidence="1">The sequence shown here is derived from an EMBL/GenBank/DDBJ whole genome shotgun (WGS) entry which is preliminary data.</text>
</comment>
<gene>
    <name evidence="1" type="ORF">BC739_002901</name>
</gene>
<dbReference type="Proteomes" id="UP000517916">
    <property type="component" value="Unassembled WGS sequence"/>
</dbReference>
<dbReference type="Gene3D" id="3.40.50.720">
    <property type="entry name" value="NAD(P)-binding Rossmann-like Domain"/>
    <property type="match status" value="1"/>
</dbReference>
<name>A0ABR6BGC2_9PSEU</name>
<dbReference type="InterPro" id="IPR022291">
    <property type="entry name" value="Bacteriocin_synth_cyclodeHase"/>
</dbReference>
<protein>
    <submittedName>
        <fullName evidence="1">Bacteriocin biosynthesis cyclodehydratase domain-containing protein</fullName>
    </submittedName>
</protein>
<proteinExistence type="predicted"/>
<evidence type="ECO:0000313" key="2">
    <source>
        <dbReference type="Proteomes" id="UP000517916"/>
    </source>
</evidence>
<evidence type="ECO:0000313" key="1">
    <source>
        <dbReference type="EMBL" id="MBA8925702.1"/>
    </source>
</evidence>
<accession>A0ABR6BGC2</accession>